<reference evidence="2 3" key="1">
    <citation type="submission" date="2023-12" db="EMBL/GenBank/DDBJ databases">
        <title>Baltic Sea Cyanobacteria.</title>
        <authorList>
            <person name="Delbaje E."/>
            <person name="Fewer D.P."/>
            <person name="Shishido T.K."/>
        </authorList>
    </citation>
    <scope>NUCLEOTIDE SEQUENCE [LARGE SCALE GENOMIC DNA]</scope>
    <source>
        <strain evidence="2 3">UHCC 0370</strain>
    </source>
</reference>
<comment type="caution">
    <text evidence="2">The sequence shown here is derived from an EMBL/GenBank/DDBJ whole genome shotgun (WGS) entry which is preliminary data.</text>
</comment>
<protein>
    <submittedName>
        <fullName evidence="2">FeoC-like transcriptional regulator</fullName>
    </submittedName>
</protein>
<dbReference type="InterPro" id="IPR036390">
    <property type="entry name" value="WH_DNA-bd_sf"/>
</dbReference>
<gene>
    <name evidence="2" type="ORF">VB774_11610</name>
</gene>
<organism evidence="2 3">
    <name type="scientific">Pseudanabaena galeata UHCC 0370</name>
    <dbReference type="NCBI Taxonomy" id="3110310"/>
    <lineage>
        <taxon>Bacteria</taxon>
        <taxon>Bacillati</taxon>
        <taxon>Cyanobacteriota</taxon>
        <taxon>Cyanophyceae</taxon>
        <taxon>Pseudanabaenales</taxon>
        <taxon>Pseudanabaenaceae</taxon>
        <taxon>Pseudanabaena</taxon>
    </lineage>
</organism>
<dbReference type="SUPFAM" id="SSF46785">
    <property type="entry name" value="Winged helix' DNA-binding domain"/>
    <property type="match status" value="1"/>
</dbReference>
<evidence type="ECO:0000259" key="1">
    <source>
        <dbReference type="Pfam" id="PF09012"/>
    </source>
</evidence>
<evidence type="ECO:0000313" key="2">
    <source>
        <dbReference type="EMBL" id="MEA5478263.1"/>
    </source>
</evidence>
<feature type="domain" description="Transcriptional regulator HTH-type FeoC" evidence="1">
    <location>
        <begin position="2"/>
        <end position="68"/>
    </location>
</feature>
<name>A0ABU5TJT6_9CYAN</name>
<proteinExistence type="predicted"/>
<dbReference type="InterPro" id="IPR015102">
    <property type="entry name" value="Tscrpt_reg_HTH_FeoC"/>
</dbReference>
<keyword evidence="3" id="KW-1185">Reference proteome</keyword>
<sequence>MILQKLQEYFRVRSPTSLEEIANHFQCEPDALRGMLAQLIRKGRIQKLDGKNCGGCHSCKPESLELYEWV</sequence>
<dbReference type="EMBL" id="JAYGIE010000072">
    <property type="protein sequence ID" value="MEA5478263.1"/>
    <property type="molecule type" value="Genomic_DNA"/>
</dbReference>
<dbReference type="InterPro" id="IPR036388">
    <property type="entry name" value="WH-like_DNA-bd_sf"/>
</dbReference>
<dbReference type="Proteomes" id="UP001301388">
    <property type="component" value="Unassembled WGS sequence"/>
</dbReference>
<accession>A0ABU5TJT6</accession>
<dbReference type="Gene3D" id="1.10.10.10">
    <property type="entry name" value="Winged helix-like DNA-binding domain superfamily/Winged helix DNA-binding domain"/>
    <property type="match status" value="1"/>
</dbReference>
<dbReference type="RefSeq" id="WP_281008364.1">
    <property type="nucleotide sequence ID" value="NZ_JAYGIE010000072.1"/>
</dbReference>
<evidence type="ECO:0000313" key="3">
    <source>
        <dbReference type="Proteomes" id="UP001301388"/>
    </source>
</evidence>
<dbReference type="Pfam" id="PF09012">
    <property type="entry name" value="FeoC"/>
    <property type="match status" value="1"/>
</dbReference>